<dbReference type="AlphaFoldDB" id="A0AAV7L217"/>
<organism evidence="1 2">
    <name type="scientific">Pleurodeles waltl</name>
    <name type="common">Iberian ribbed newt</name>
    <dbReference type="NCBI Taxonomy" id="8319"/>
    <lineage>
        <taxon>Eukaryota</taxon>
        <taxon>Metazoa</taxon>
        <taxon>Chordata</taxon>
        <taxon>Craniata</taxon>
        <taxon>Vertebrata</taxon>
        <taxon>Euteleostomi</taxon>
        <taxon>Amphibia</taxon>
        <taxon>Batrachia</taxon>
        <taxon>Caudata</taxon>
        <taxon>Salamandroidea</taxon>
        <taxon>Salamandridae</taxon>
        <taxon>Pleurodelinae</taxon>
        <taxon>Pleurodeles</taxon>
    </lineage>
</organism>
<dbReference type="EMBL" id="JANPWB010000016">
    <property type="protein sequence ID" value="KAJ1085057.1"/>
    <property type="molecule type" value="Genomic_DNA"/>
</dbReference>
<evidence type="ECO:0000313" key="1">
    <source>
        <dbReference type="EMBL" id="KAJ1085057.1"/>
    </source>
</evidence>
<evidence type="ECO:0000313" key="2">
    <source>
        <dbReference type="Proteomes" id="UP001066276"/>
    </source>
</evidence>
<keyword evidence="2" id="KW-1185">Reference proteome</keyword>
<accession>A0AAV7L217</accession>
<dbReference type="Proteomes" id="UP001066276">
    <property type="component" value="Chromosome 12"/>
</dbReference>
<proteinExistence type="predicted"/>
<name>A0AAV7L217_PLEWA</name>
<sequence length="100" mass="10648">MGVTFTYALRNQVTLVTEDRLGTLHDPFRCLPPATRGGQEPHIKNGTVPALSARLGGHRSLRCPTCGSGLHPVAVPACFPCGAVTPGQKRLLQHSLPCTH</sequence>
<protein>
    <submittedName>
        <fullName evidence="1">Uncharacterized protein</fullName>
    </submittedName>
</protein>
<reference evidence="1" key="1">
    <citation type="journal article" date="2022" name="bioRxiv">
        <title>Sequencing and chromosome-scale assembly of the giantPleurodeles waltlgenome.</title>
        <authorList>
            <person name="Brown T."/>
            <person name="Elewa A."/>
            <person name="Iarovenko S."/>
            <person name="Subramanian E."/>
            <person name="Araus A.J."/>
            <person name="Petzold A."/>
            <person name="Susuki M."/>
            <person name="Suzuki K.-i.T."/>
            <person name="Hayashi T."/>
            <person name="Toyoda A."/>
            <person name="Oliveira C."/>
            <person name="Osipova E."/>
            <person name="Leigh N.D."/>
            <person name="Simon A."/>
            <person name="Yun M.H."/>
        </authorList>
    </citation>
    <scope>NUCLEOTIDE SEQUENCE</scope>
    <source>
        <strain evidence="1">20211129_DDA</strain>
        <tissue evidence="1">Liver</tissue>
    </source>
</reference>
<gene>
    <name evidence="1" type="ORF">NDU88_005190</name>
</gene>
<comment type="caution">
    <text evidence="1">The sequence shown here is derived from an EMBL/GenBank/DDBJ whole genome shotgun (WGS) entry which is preliminary data.</text>
</comment>